<reference evidence="3 4" key="1">
    <citation type="journal article" date="2016" name="Int. J. Mol. Sci.">
        <title>Comparative genomics of the extreme acidophile Acidithiobacillus thiooxidans reveals intraspecific divergence and niche adaptation.</title>
        <authorList>
            <person name="Zhang X."/>
            <person name="Feng X."/>
            <person name="Tao J."/>
            <person name="Ma L."/>
            <person name="Xiao Y."/>
            <person name="Liang Y."/>
            <person name="Liu X."/>
            <person name="Yin H."/>
        </authorList>
    </citation>
    <scope>NUCLEOTIDE SEQUENCE [LARGE SCALE GENOMIC DNA]</scope>
    <source>
        <strain evidence="2 4">A02</strain>
        <strain evidence="3">DXS-W</strain>
    </source>
</reference>
<evidence type="ECO:0000256" key="1">
    <source>
        <dbReference type="SAM" id="Phobius"/>
    </source>
</evidence>
<name>A0A1C2I9R5_ACITH</name>
<evidence type="ECO:0000313" key="5">
    <source>
        <dbReference type="Proteomes" id="UP000095008"/>
    </source>
</evidence>
<protein>
    <submittedName>
        <fullName evidence="3">Uncharacterized protein</fullName>
    </submittedName>
</protein>
<dbReference type="Proteomes" id="UP000095008">
    <property type="component" value="Unassembled WGS sequence"/>
</dbReference>
<proteinExistence type="predicted"/>
<dbReference type="STRING" id="930.GCA_002079865_04159"/>
<feature type="transmembrane region" description="Helical" evidence="1">
    <location>
        <begin position="42"/>
        <end position="62"/>
    </location>
</feature>
<keyword evidence="1" id="KW-0472">Membrane</keyword>
<accession>A0A1C2I9R5</accession>
<keyword evidence="1" id="KW-1133">Transmembrane helix</keyword>
<keyword evidence="5" id="KW-1185">Reference proteome</keyword>
<evidence type="ECO:0000313" key="3">
    <source>
        <dbReference type="EMBL" id="OCX72707.1"/>
    </source>
</evidence>
<dbReference type="EMBL" id="LWSA01000227">
    <property type="protein sequence ID" value="OCX69686.1"/>
    <property type="molecule type" value="Genomic_DNA"/>
</dbReference>
<organism evidence="3 5">
    <name type="scientific">Acidithiobacillus thiooxidans</name>
    <name type="common">Thiobacillus thiooxidans</name>
    <dbReference type="NCBI Taxonomy" id="930"/>
    <lineage>
        <taxon>Bacteria</taxon>
        <taxon>Pseudomonadati</taxon>
        <taxon>Pseudomonadota</taxon>
        <taxon>Acidithiobacillia</taxon>
        <taxon>Acidithiobacillales</taxon>
        <taxon>Acidithiobacillaceae</taxon>
        <taxon>Acidithiobacillus</taxon>
    </lineage>
</organism>
<evidence type="ECO:0000313" key="4">
    <source>
        <dbReference type="Proteomes" id="UP000094893"/>
    </source>
</evidence>
<dbReference type="AlphaFoldDB" id="A0A1C2I9R5"/>
<evidence type="ECO:0000313" key="2">
    <source>
        <dbReference type="EMBL" id="OCX69686.1"/>
    </source>
</evidence>
<dbReference type="EMBL" id="LWRY01000103">
    <property type="protein sequence ID" value="OCX72707.1"/>
    <property type="molecule type" value="Genomic_DNA"/>
</dbReference>
<keyword evidence="1" id="KW-0812">Transmembrane</keyword>
<gene>
    <name evidence="3" type="ORF">A6M23_09335</name>
    <name evidence="2" type="ORF">A6P07_15825</name>
</gene>
<comment type="caution">
    <text evidence="3">The sequence shown here is derived from an EMBL/GenBank/DDBJ whole genome shotgun (WGS) entry which is preliminary data.</text>
</comment>
<dbReference type="Proteomes" id="UP000094893">
    <property type="component" value="Unassembled WGS sequence"/>
</dbReference>
<sequence>MVVVTGRIAYLRVNRKTTIPKNTKPPDKASNIKGLLKPAKGLAPYMIAPLIINVWLILGYSLPTK</sequence>